<comment type="similarity">
    <text evidence="1">Belongs to the KRI1 family.</text>
</comment>
<feature type="compositionally biased region" description="Acidic residues" evidence="3">
    <location>
        <begin position="54"/>
        <end position="64"/>
    </location>
</feature>
<feature type="region of interest" description="Disordered" evidence="3">
    <location>
        <begin position="178"/>
        <end position="212"/>
    </location>
</feature>
<feature type="compositionally biased region" description="Basic and acidic residues" evidence="3">
    <location>
        <begin position="614"/>
        <end position="623"/>
    </location>
</feature>
<evidence type="ECO:0000313" key="6">
    <source>
        <dbReference type="RefSeq" id="XP_011304658.1"/>
    </source>
</evidence>
<evidence type="ECO:0000256" key="3">
    <source>
        <dbReference type="SAM" id="MobiDB-lite"/>
    </source>
</evidence>
<dbReference type="GO" id="GO:0005730">
    <property type="term" value="C:nucleolus"/>
    <property type="evidence" value="ECO:0007669"/>
    <property type="project" value="TreeGrafter"/>
</dbReference>
<evidence type="ECO:0000313" key="5">
    <source>
        <dbReference type="Proteomes" id="UP000694866"/>
    </source>
</evidence>
<feature type="domain" description="Kri1-like C-terminal" evidence="4">
    <location>
        <begin position="501"/>
        <end position="587"/>
    </location>
</feature>
<proteinExistence type="inferred from homology"/>
<feature type="region of interest" description="Disordered" evidence="3">
    <location>
        <begin position="46"/>
        <end position="67"/>
    </location>
</feature>
<feature type="region of interest" description="Disordered" evidence="3">
    <location>
        <begin position="457"/>
        <end position="495"/>
    </location>
</feature>
<name>A0A9R1U212_9HYME</name>
<evidence type="ECO:0000259" key="4">
    <source>
        <dbReference type="Pfam" id="PF12936"/>
    </source>
</evidence>
<organism evidence="5 6">
    <name type="scientific">Fopius arisanus</name>
    <dbReference type="NCBI Taxonomy" id="64838"/>
    <lineage>
        <taxon>Eukaryota</taxon>
        <taxon>Metazoa</taxon>
        <taxon>Ecdysozoa</taxon>
        <taxon>Arthropoda</taxon>
        <taxon>Hexapoda</taxon>
        <taxon>Insecta</taxon>
        <taxon>Pterygota</taxon>
        <taxon>Neoptera</taxon>
        <taxon>Endopterygota</taxon>
        <taxon>Hymenoptera</taxon>
        <taxon>Apocrita</taxon>
        <taxon>Ichneumonoidea</taxon>
        <taxon>Braconidae</taxon>
        <taxon>Opiinae</taxon>
        <taxon>Fopius</taxon>
    </lineage>
</organism>
<dbReference type="RefSeq" id="XP_011304658.1">
    <property type="nucleotide sequence ID" value="XM_011306356.1"/>
</dbReference>
<dbReference type="PANTHER" id="PTHR14490">
    <property type="entry name" value="ZINC FINGER, ZZ TYPE"/>
    <property type="match status" value="1"/>
</dbReference>
<keyword evidence="5" id="KW-1185">Reference proteome</keyword>
<feature type="region of interest" description="Disordered" evidence="3">
    <location>
        <begin position="600"/>
        <end position="623"/>
    </location>
</feature>
<feature type="compositionally biased region" description="Basic and acidic residues" evidence="3">
    <location>
        <begin position="261"/>
        <end position="273"/>
    </location>
</feature>
<feature type="region of interest" description="Disordered" evidence="3">
    <location>
        <begin position="1"/>
        <end position="21"/>
    </location>
</feature>
<dbReference type="GeneID" id="105267474"/>
<reference evidence="6" key="1">
    <citation type="submission" date="2025-08" db="UniProtKB">
        <authorList>
            <consortium name="RefSeq"/>
        </authorList>
    </citation>
    <scope>IDENTIFICATION</scope>
    <source>
        <strain evidence="6">USDA-PBARC FA_bdor</strain>
        <tissue evidence="6">Whole organism</tissue>
    </source>
</reference>
<feature type="region of interest" description="Disordered" evidence="3">
    <location>
        <begin position="261"/>
        <end position="283"/>
    </location>
</feature>
<evidence type="ECO:0000256" key="1">
    <source>
        <dbReference type="ARBA" id="ARBA00007473"/>
    </source>
</evidence>
<dbReference type="PANTHER" id="PTHR14490:SF5">
    <property type="entry name" value="PROTEIN KRI1 HOMOLOG"/>
    <property type="match status" value="1"/>
</dbReference>
<feature type="compositionally biased region" description="Basic and acidic residues" evidence="3">
    <location>
        <begin position="689"/>
        <end position="698"/>
    </location>
</feature>
<feature type="compositionally biased region" description="Basic residues" evidence="3">
    <location>
        <begin position="472"/>
        <end position="481"/>
    </location>
</feature>
<dbReference type="KEGG" id="fas:105267474"/>
<accession>A0A9R1U212</accession>
<feature type="compositionally biased region" description="Basic and acidic residues" evidence="3">
    <location>
        <begin position="190"/>
        <end position="202"/>
    </location>
</feature>
<dbReference type="GO" id="GO:0000447">
    <property type="term" value="P:endonucleolytic cleavage in ITS1 to separate SSU-rRNA from 5.8S rRNA and LSU-rRNA from tricistronic rRNA transcript (SSU-rRNA, 5.8S rRNA, LSU-rRNA)"/>
    <property type="evidence" value="ECO:0007669"/>
    <property type="project" value="TreeGrafter"/>
</dbReference>
<dbReference type="Proteomes" id="UP000694866">
    <property type="component" value="Unplaced"/>
</dbReference>
<feature type="region of interest" description="Disordered" evidence="3">
    <location>
        <begin position="317"/>
        <end position="341"/>
    </location>
</feature>
<dbReference type="OrthoDB" id="10252032at2759"/>
<dbReference type="Pfam" id="PF12936">
    <property type="entry name" value="Kri1_C"/>
    <property type="match status" value="1"/>
</dbReference>
<dbReference type="InterPro" id="IPR024626">
    <property type="entry name" value="Kri1-like_C"/>
</dbReference>
<protein>
    <recommendedName>
        <fullName evidence="2">Protein KRI1 homolog</fullName>
    </recommendedName>
</protein>
<dbReference type="GO" id="GO:0030686">
    <property type="term" value="C:90S preribosome"/>
    <property type="evidence" value="ECO:0007669"/>
    <property type="project" value="TreeGrafter"/>
</dbReference>
<gene>
    <name evidence="6" type="primary">LOC105267474</name>
</gene>
<evidence type="ECO:0000256" key="2">
    <source>
        <dbReference type="ARBA" id="ARBA00017294"/>
    </source>
</evidence>
<dbReference type="Pfam" id="PF05178">
    <property type="entry name" value="Kri1"/>
    <property type="match status" value="1"/>
</dbReference>
<feature type="compositionally biased region" description="Polar residues" evidence="3">
    <location>
        <begin position="712"/>
        <end position="721"/>
    </location>
</feature>
<sequence length="772" mass="91241">MSKLFERNDSDSDEDIKINSGYANDYNNWRQKEELNKLKTKYGKHVENLQSSEGESESSSDDDGEGKGITSVFEKDFYKTLACLKAKDPRIYDESVNFFSDPKDLQENPEIHSSTITEKIKKKKQLTLRDYDRKMIIEGVHQLSGTDDENDFHLKSRVNSSTYVKEQKELKESIKEILQDGSDSNDDKDDLLQPKHQSLEEKEKEDESYEEWLKGQKTEIDVSEKAALKPLKDFWADPKLDQNEKFLRDYVLNKQFLGRDIKHPEHHEDRIHSPNENLSEDEQDIEQQEMFEHKFNFRFEEPDRDFLKRYPRTLGDSLRKKDTKRSEKRAEVKKRKEEEKEKRLEELKRLKVLKRKEIEQKIAQLKEVTGNDDIHFDSIDFEEDFDPVKHDEKMEKLFSDEYYKEEDGDIKPEFPDIDEELEIERTWDDYEPNLKEEKLKEEQTGFHCEDVDFNMDADYDPTSTVQEELTKSSRKKRKRRSKFSEMMSKDKPKFDPTHHTSYKDYFDQYYSLDYEDMIGDLPCRFKYRSVVPNDYGLSVEEILMADDKELNKWCSLKKALEHKPKHQELNEVRIYKQKSSNETYKKKILKSLYEKRDDGNGGNLIVKTNHKSKKEGQRYPTKADEVSLAVPIGGEDIIENKAKSVKFEMNNKTSADKVESPLQAVLSEEEHPRKAKLTRDVANIPQENEIDKRTENMKKERKKRKGIKGIVSQDQNSTAQTNDRKLKQTIRKEKYKRVQKMKSKYAKGSNDCVITSLSEERLRAYGIKAKNF</sequence>
<dbReference type="AlphaFoldDB" id="A0A9R1U212"/>
<feature type="compositionally biased region" description="Basic and acidic residues" evidence="3">
    <location>
        <begin position="1"/>
        <end position="10"/>
    </location>
</feature>
<feature type="region of interest" description="Disordered" evidence="3">
    <location>
        <begin position="687"/>
        <end position="729"/>
    </location>
</feature>
<dbReference type="InterPro" id="IPR018034">
    <property type="entry name" value="Kri1"/>
</dbReference>